<dbReference type="Proteomes" id="UP000539350">
    <property type="component" value="Unassembled WGS sequence"/>
</dbReference>
<evidence type="ECO:0000313" key="2">
    <source>
        <dbReference type="Proteomes" id="UP000539350"/>
    </source>
</evidence>
<organism evidence="1 2">
    <name type="scientific">Sediminihaliea albiluteola</name>
    <dbReference type="NCBI Taxonomy" id="2758564"/>
    <lineage>
        <taxon>Bacteria</taxon>
        <taxon>Pseudomonadati</taxon>
        <taxon>Pseudomonadota</taxon>
        <taxon>Gammaproteobacteria</taxon>
        <taxon>Cellvibrionales</taxon>
        <taxon>Halieaceae</taxon>
        <taxon>Sediminihaliea</taxon>
    </lineage>
</organism>
<name>A0A7W2TTC5_9GAMM</name>
<dbReference type="AlphaFoldDB" id="A0A7W2TTC5"/>
<evidence type="ECO:0000313" key="1">
    <source>
        <dbReference type="EMBL" id="MBA6411578.1"/>
    </source>
</evidence>
<comment type="caution">
    <text evidence="1">The sequence shown here is derived from an EMBL/GenBank/DDBJ whole genome shotgun (WGS) entry which is preliminary data.</text>
</comment>
<keyword evidence="2" id="KW-1185">Reference proteome</keyword>
<gene>
    <name evidence="1" type="ORF">H2508_00395</name>
</gene>
<dbReference type="EMBL" id="JACFXU010000008">
    <property type="protein sequence ID" value="MBA6411578.1"/>
    <property type="molecule type" value="Genomic_DNA"/>
</dbReference>
<accession>A0A7W2TTC5</accession>
<sequence length="45" mass="4841">MISSHLARLQAKRIIVVAGSSFADLLADKRAFLLASSPTQLNSEI</sequence>
<reference evidence="1 2" key="1">
    <citation type="submission" date="2020-07" db="EMBL/GenBank/DDBJ databases">
        <title>Halieaceae bacterium, F7430, whole genome shotgun sequencing project.</title>
        <authorList>
            <person name="Jiang S."/>
            <person name="Liu Z.W."/>
            <person name="Du Z.J."/>
        </authorList>
    </citation>
    <scope>NUCLEOTIDE SEQUENCE [LARGE SCALE GENOMIC DNA]</scope>
    <source>
        <strain evidence="1 2">F7430</strain>
    </source>
</reference>
<dbReference type="RefSeq" id="WP_182168437.1">
    <property type="nucleotide sequence ID" value="NZ_JACFXU010000008.1"/>
</dbReference>
<protein>
    <submittedName>
        <fullName evidence="1">Uncharacterized protein</fullName>
    </submittedName>
</protein>
<proteinExistence type="predicted"/>